<reference evidence="3 4" key="1">
    <citation type="journal article" date="2023" name="Commun. Biol.">
        <title>Genome analysis of Parmales, the sister group of diatoms, reveals the evolutionary specialization of diatoms from phago-mixotrophs to photoautotrophs.</title>
        <authorList>
            <person name="Ban H."/>
            <person name="Sato S."/>
            <person name="Yoshikawa S."/>
            <person name="Yamada K."/>
            <person name="Nakamura Y."/>
            <person name="Ichinomiya M."/>
            <person name="Sato N."/>
            <person name="Blanc-Mathieu R."/>
            <person name="Endo H."/>
            <person name="Kuwata A."/>
            <person name="Ogata H."/>
        </authorList>
    </citation>
    <scope>NUCLEOTIDE SEQUENCE [LARGE SCALE GENOMIC DNA]</scope>
</reference>
<dbReference type="SUPFAM" id="SSF55729">
    <property type="entry name" value="Acyl-CoA N-acyltransferases (Nat)"/>
    <property type="match status" value="1"/>
</dbReference>
<feature type="domain" description="N-acetyltransferase" evidence="2">
    <location>
        <begin position="105"/>
        <end position="277"/>
    </location>
</feature>
<feature type="coiled-coil region" evidence="1">
    <location>
        <begin position="350"/>
        <end position="377"/>
    </location>
</feature>
<dbReference type="Gene3D" id="3.40.630.30">
    <property type="match status" value="1"/>
</dbReference>
<proteinExistence type="predicted"/>
<accession>A0ABQ6MPN6</accession>
<gene>
    <name evidence="3" type="ORF">TeGR_g4655</name>
</gene>
<sequence>MAACSHFVDRVKNDEKFAAEAFRLQDAIGRAYEPENINNTYFGQNDELTLDTRGKDGEAITEEFTSKEVEDMHRTEVEAGGYKQQDHEHLAHPKADRINVIAQGLAFSMATPKDAGRVTELINKAYNEGEDITKNWGEGFRTGDAVDTEVVMMMIRDPEVHVLVVEAPDGRGVVRNGTVLGVCCYSVGAGAVKRLEGGEGEKIGGAIRILAVRSDFHGLCVGQRLLAKVEAKMSKAGCGKIVMCVVSKRKSLADWASRRGFSQTAASPFPVDAVPFEVVESERETLQLLVFEKALVDKKEKQLRKAMAMEKLSIGDVVHDTIVDDGMLQEKAELSVFEEADACLMGLSFKAGGKEKVEREEEEREKREKEFRELNEALKIA</sequence>
<evidence type="ECO:0000256" key="1">
    <source>
        <dbReference type="SAM" id="Coils"/>
    </source>
</evidence>
<protein>
    <recommendedName>
        <fullName evidence="2">N-acetyltransferase domain-containing protein</fullName>
    </recommendedName>
</protein>
<name>A0ABQ6MPN6_9STRA</name>
<comment type="caution">
    <text evidence="3">The sequence shown here is derived from an EMBL/GenBank/DDBJ whole genome shotgun (WGS) entry which is preliminary data.</text>
</comment>
<dbReference type="Pfam" id="PF00583">
    <property type="entry name" value="Acetyltransf_1"/>
    <property type="match status" value="1"/>
</dbReference>
<keyword evidence="4" id="KW-1185">Reference proteome</keyword>
<keyword evidence="1" id="KW-0175">Coiled coil</keyword>
<dbReference type="EMBL" id="BRYB01003098">
    <property type="protein sequence ID" value="GMI30399.1"/>
    <property type="molecule type" value="Genomic_DNA"/>
</dbReference>
<evidence type="ECO:0000313" key="4">
    <source>
        <dbReference type="Proteomes" id="UP001165060"/>
    </source>
</evidence>
<evidence type="ECO:0000313" key="3">
    <source>
        <dbReference type="EMBL" id="GMI30399.1"/>
    </source>
</evidence>
<dbReference type="InterPro" id="IPR016181">
    <property type="entry name" value="Acyl_CoA_acyltransferase"/>
</dbReference>
<dbReference type="InterPro" id="IPR000182">
    <property type="entry name" value="GNAT_dom"/>
</dbReference>
<dbReference type="PROSITE" id="PS51186">
    <property type="entry name" value="GNAT"/>
    <property type="match status" value="1"/>
</dbReference>
<evidence type="ECO:0000259" key="2">
    <source>
        <dbReference type="PROSITE" id="PS51186"/>
    </source>
</evidence>
<organism evidence="3 4">
    <name type="scientific">Tetraparma gracilis</name>
    <dbReference type="NCBI Taxonomy" id="2962635"/>
    <lineage>
        <taxon>Eukaryota</taxon>
        <taxon>Sar</taxon>
        <taxon>Stramenopiles</taxon>
        <taxon>Ochrophyta</taxon>
        <taxon>Bolidophyceae</taxon>
        <taxon>Parmales</taxon>
        <taxon>Triparmaceae</taxon>
        <taxon>Tetraparma</taxon>
    </lineage>
</organism>
<dbReference type="Proteomes" id="UP001165060">
    <property type="component" value="Unassembled WGS sequence"/>
</dbReference>